<name>A0ABP8EVG5_9MICO</name>
<reference evidence="5" key="1">
    <citation type="journal article" date="2019" name="Int. J. Syst. Evol. Microbiol.">
        <title>The Global Catalogue of Microorganisms (GCM) 10K type strain sequencing project: providing services to taxonomists for standard genome sequencing and annotation.</title>
        <authorList>
            <consortium name="The Broad Institute Genomics Platform"/>
            <consortium name="The Broad Institute Genome Sequencing Center for Infectious Disease"/>
            <person name="Wu L."/>
            <person name="Ma J."/>
        </authorList>
    </citation>
    <scope>NUCLEOTIDE SEQUENCE [LARGE SCALE GENOMIC DNA]</scope>
    <source>
        <strain evidence="5">JCM 17459</strain>
    </source>
</reference>
<dbReference type="PANTHER" id="PTHR10509:SF85">
    <property type="entry name" value="O-METHYLTRANSFERASE RV1220C-RELATED"/>
    <property type="match status" value="1"/>
</dbReference>
<dbReference type="CDD" id="cd02440">
    <property type="entry name" value="AdoMet_MTases"/>
    <property type="match status" value="1"/>
</dbReference>
<dbReference type="RefSeq" id="WP_345040881.1">
    <property type="nucleotide sequence ID" value="NZ_BAABBA010000009.1"/>
</dbReference>
<dbReference type="SUPFAM" id="SSF53335">
    <property type="entry name" value="S-adenosyl-L-methionine-dependent methyltransferases"/>
    <property type="match status" value="1"/>
</dbReference>
<dbReference type="InterPro" id="IPR002935">
    <property type="entry name" value="SAM_O-MeTrfase"/>
</dbReference>
<sequence>MAAAAAAADQPGRPIITADKALSWAYTEEFVTEDDAVVEARMRAEELGVQPVTPGTGAALRFLAAACRARAVAEVGTGTGVSGLWLLGGMAPDGVLTTIDVEPEHQRAARESFAGAGLRPARTRLIGGRALDVLPRLADGVYDMAVVDGDPSEAADDVAQAIRLLRPGGVLAVNAALWHDRVADPARRDEVTVAVRELGKQVRDDDRLVSALLPSGDGLLVAVRR</sequence>
<dbReference type="EMBL" id="BAABBA010000009">
    <property type="protein sequence ID" value="GAA4287797.1"/>
    <property type="molecule type" value="Genomic_DNA"/>
</dbReference>
<evidence type="ECO:0000256" key="1">
    <source>
        <dbReference type="ARBA" id="ARBA00022603"/>
    </source>
</evidence>
<evidence type="ECO:0000256" key="3">
    <source>
        <dbReference type="ARBA" id="ARBA00022691"/>
    </source>
</evidence>
<dbReference type="InterPro" id="IPR029063">
    <property type="entry name" value="SAM-dependent_MTases_sf"/>
</dbReference>
<proteinExistence type="predicted"/>
<keyword evidence="3" id="KW-0949">S-adenosyl-L-methionine</keyword>
<dbReference type="Pfam" id="PF01596">
    <property type="entry name" value="Methyltransf_3"/>
    <property type="match status" value="1"/>
</dbReference>
<evidence type="ECO:0000313" key="5">
    <source>
        <dbReference type="Proteomes" id="UP001499841"/>
    </source>
</evidence>
<evidence type="ECO:0000256" key="2">
    <source>
        <dbReference type="ARBA" id="ARBA00022679"/>
    </source>
</evidence>
<organism evidence="4 5">
    <name type="scientific">Georgenia daeguensis</name>
    <dbReference type="NCBI Taxonomy" id="908355"/>
    <lineage>
        <taxon>Bacteria</taxon>
        <taxon>Bacillati</taxon>
        <taxon>Actinomycetota</taxon>
        <taxon>Actinomycetes</taxon>
        <taxon>Micrococcales</taxon>
        <taxon>Bogoriellaceae</taxon>
        <taxon>Georgenia</taxon>
    </lineage>
</organism>
<keyword evidence="5" id="KW-1185">Reference proteome</keyword>
<comment type="caution">
    <text evidence="4">The sequence shown here is derived from an EMBL/GenBank/DDBJ whole genome shotgun (WGS) entry which is preliminary data.</text>
</comment>
<gene>
    <name evidence="4" type="ORF">GCM10022262_21560</name>
</gene>
<accession>A0ABP8EVG5</accession>
<evidence type="ECO:0000313" key="4">
    <source>
        <dbReference type="EMBL" id="GAA4287797.1"/>
    </source>
</evidence>
<dbReference type="InterPro" id="IPR050362">
    <property type="entry name" value="Cation-dep_OMT"/>
</dbReference>
<dbReference type="PANTHER" id="PTHR10509">
    <property type="entry name" value="O-METHYLTRANSFERASE-RELATED"/>
    <property type="match status" value="1"/>
</dbReference>
<dbReference type="PROSITE" id="PS51682">
    <property type="entry name" value="SAM_OMT_I"/>
    <property type="match status" value="1"/>
</dbReference>
<protein>
    <submittedName>
        <fullName evidence="4">SAM-dependent O-methyltransferase</fullName>
    </submittedName>
</protein>
<keyword evidence="2" id="KW-0808">Transferase</keyword>
<keyword evidence="1" id="KW-0489">Methyltransferase</keyword>
<dbReference type="Proteomes" id="UP001499841">
    <property type="component" value="Unassembled WGS sequence"/>
</dbReference>
<dbReference type="Gene3D" id="3.40.50.150">
    <property type="entry name" value="Vaccinia Virus protein VP39"/>
    <property type="match status" value="1"/>
</dbReference>